<dbReference type="AlphaFoldDB" id="W6MU24"/>
<evidence type="ECO:0000313" key="1">
    <source>
        <dbReference type="EMBL" id="CDK25390.1"/>
    </source>
</evidence>
<dbReference type="GeneID" id="34518790"/>
<protein>
    <submittedName>
        <fullName evidence="1">Uncharacterized protein</fullName>
    </submittedName>
</protein>
<dbReference type="Proteomes" id="UP000019384">
    <property type="component" value="Unassembled WGS sequence"/>
</dbReference>
<evidence type="ECO:0000313" key="2">
    <source>
        <dbReference type="Proteomes" id="UP000019384"/>
    </source>
</evidence>
<sequence length="31" mass="3642">MKIPLNSALVDNCHKDPFQQEDQALHCLYRN</sequence>
<keyword evidence="2" id="KW-1185">Reference proteome</keyword>
<dbReference type="EMBL" id="HG793126">
    <property type="protein sequence ID" value="CDK25390.1"/>
    <property type="molecule type" value="Genomic_DNA"/>
</dbReference>
<proteinExistence type="predicted"/>
<reference evidence="1" key="1">
    <citation type="submission" date="2013-12" db="EMBL/GenBank/DDBJ databases">
        <authorList>
            <person name="Genoscope - CEA"/>
        </authorList>
    </citation>
    <scope>NUCLEOTIDE SEQUENCE</scope>
    <source>
        <strain evidence="1">CBS 1993</strain>
    </source>
</reference>
<reference evidence="1" key="2">
    <citation type="submission" date="2014-02" db="EMBL/GenBank/DDBJ databases">
        <title>Complete DNA sequence of /Kuraishia capsulata/ illustrates novel genomic features among budding yeasts (/Saccharomycotina/).</title>
        <authorList>
            <person name="Morales L."/>
            <person name="Noel B."/>
            <person name="Porcel B."/>
            <person name="Marcet-Houben M."/>
            <person name="Hullo M-F."/>
            <person name="Sacerdot C."/>
            <person name="Tekaia F."/>
            <person name="Leh-Louis V."/>
            <person name="Despons L."/>
            <person name="Khanna V."/>
            <person name="Aury J-M."/>
            <person name="Barbe V."/>
            <person name="Couloux A."/>
            <person name="Labadie K."/>
            <person name="Pelletier E."/>
            <person name="Souciet J-L."/>
            <person name="Boekhout T."/>
            <person name="Gabaldon T."/>
            <person name="Wincker P."/>
            <person name="Dujon B."/>
        </authorList>
    </citation>
    <scope>NUCLEOTIDE SEQUENCE</scope>
    <source>
        <strain evidence="1">CBS 1993</strain>
    </source>
</reference>
<dbReference type="HOGENOM" id="CLU_3399536_0_0_1"/>
<organism evidence="1 2">
    <name type="scientific">Kuraishia capsulata CBS 1993</name>
    <dbReference type="NCBI Taxonomy" id="1382522"/>
    <lineage>
        <taxon>Eukaryota</taxon>
        <taxon>Fungi</taxon>
        <taxon>Dikarya</taxon>
        <taxon>Ascomycota</taxon>
        <taxon>Saccharomycotina</taxon>
        <taxon>Pichiomycetes</taxon>
        <taxon>Pichiales</taxon>
        <taxon>Pichiaceae</taxon>
        <taxon>Kuraishia</taxon>
    </lineage>
</organism>
<name>W6MU24_9ASCO</name>
<gene>
    <name evidence="1" type="ORF">KUCA_T00001359001</name>
</gene>
<dbReference type="RefSeq" id="XP_022457402.1">
    <property type="nucleotide sequence ID" value="XM_022603530.1"/>
</dbReference>
<accession>W6MU24</accession>